<protein>
    <recommendedName>
        <fullName evidence="1">Cysteine-rich small domain-containing protein</fullName>
    </recommendedName>
</protein>
<dbReference type="AlphaFoldDB" id="A0A4R1K8N7"/>
<evidence type="ECO:0000313" key="2">
    <source>
        <dbReference type="EMBL" id="TCK60684.1"/>
    </source>
</evidence>
<evidence type="ECO:0000259" key="1">
    <source>
        <dbReference type="Pfam" id="PF04071"/>
    </source>
</evidence>
<evidence type="ECO:0000313" key="3">
    <source>
        <dbReference type="Proteomes" id="UP000294614"/>
    </source>
</evidence>
<comment type="caution">
    <text evidence="2">The sequence shown here is derived from an EMBL/GenBank/DDBJ whole genome shotgun (WGS) entry which is preliminary data.</text>
</comment>
<proteinExistence type="predicted"/>
<dbReference type="EMBL" id="SMGG01000004">
    <property type="protein sequence ID" value="TCK60684.1"/>
    <property type="molecule type" value="Genomic_DNA"/>
</dbReference>
<name>A0A4R1K8N7_9BACT</name>
<organism evidence="2 3">
    <name type="scientific">Seleniivibrio woodruffii</name>
    <dbReference type="NCBI Taxonomy" id="1078050"/>
    <lineage>
        <taxon>Bacteria</taxon>
        <taxon>Pseudomonadati</taxon>
        <taxon>Deferribacterota</taxon>
        <taxon>Deferribacteres</taxon>
        <taxon>Deferribacterales</taxon>
        <taxon>Geovibrionaceae</taxon>
        <taxon>Seleniivibrio</taxon>
    </lineage>
</organism>
<dbReference type="OrthoDB" id="9799337at2"/>
<dbReference type="Pfam" id="PF04071">
    <property type="entry name" value="zf-like"/>
    <property type="match status" value="1"/>
</dbReference>
<dbReference type="RefSeq" id="WP_132873554.1">
    <property type="nucleotide sequence ID" value="NZ_JAJUHT010000001.1"/>
</dbReference>
<sequence length="90" mass="10569">MSYKHFTNDKCEYFPCHRLEGQNCLFCYCPLYFFKDCGGDAKWRGNVKDCSDCVKNHDENSYQFIMDRLAKAFGNLKESGDMLLLDRNSQ</sequence>
<accession>A0A4R1K8N7</accession>
<dbReference type="Proteomes" id="UP000294614">
    <property type="component" value="Unassembled WGS sequence"/>
</dbReference>
<gene>
    <name evidence="2" type="ORF">C8D98_1563</name>
</gene>
<feature type="domain" description="Cysteine-rich small" evidence="1">
    <location>
        <begin position="3"/>
        <end position="77"/>
    </location>
</feature>
<reference evidence="2 3" key="1">
    <citation type="submission" date="2019-03" db="EMBL/GenBank/DDBJ databases">
        <title>Genomic Encyclopedia of Type Strains, Phase IV (KMG-IV): sequencing the most valuable type-strain genomes for metagenomic binning, comparative biology and taxonomic classification.</title>
        <authorList>
            <person name="Goeker M."/>
        </authorList>
    </citation>
    <scope>NUCLEOTIDE SEQUENCE [LARGE SCALE GENOMIC DNA]</scope>
    <source>
        <strain evidence="2 3">DSM 24984</strain>
    </source>
</reference>
<keyword evidence="3" id="KW-1185">Reference proteome</keyword>
<dbReference type="InterPro" id="IPR007212">
    <property type="entry name" value="Zf-like"/>
</dbReference>